<dbReference type="Gene3D" id="3.30.1380.20">
    <property type="entry name" value="Trafficking protein particle complex subunit 3"/>
    <property type="match status" value="1"/>
</dbReference>
<dbReference type="OrthoDB" id="941624at2759"/>
<dbReference type="PANTHER" id="PTHR12817">
    <property type="entry name" value="TRAFFICKING PROTEIN PARTICLE COMPLEX SUBUNIT 6B"/>
    <property type="match status" value="1"/>
</dbReference>
<gene>
    <name evidence="3" type="ORF">CBR_g38080</name>
</gene>
<evidence type="ECO:0000256" key="2">
    <source>
        <dbReference type="SAM" id="MobiDB-lite"/>
    </source>
</evidence>
<dbReference type="SUPFAM" id="SSF111126">
    <property type="entry name" value="Ligand-binding domain in the NO signalling and Golgi transport"/>
    <property type="match status" value="2"/>
</dbReference>
<dbReference type="PANTHER" id="PTHR12817:SF0">
    <property type="entry name" value="GEO08327P1"/>
    <property type="match status" value="1"/>
</dbReference>
<comment type="similarity">
    <text evidence="1">Belongs to the TRAPP small subunits family. BET3 subfamily.</text>
</comment>
<dbReference type="InterPro" id="IPR007194">
    <property type="entry name" value="TRAPP_component"/>
</dbReference>
<feature type="compositionally biased region" description="Low complexity" evidence="2">
    <location>
        <begin position="112"/>
        <end position="122"/>
    </location>
</feature>
<keyword evidence="4" id="KW-1185">Reference proteome</keyword>
<proteinExistence type="inferred from homology"/>
<dbReference type="EMBL" id="BFEA01000039">
    <property type="protein sequence ID" value="GBG63462.1"/>
    <property type="molecule type" value="Genomic_DNA"/>
</dbReference>
<dbReference type="Gramene" id="GBG63462">
    <property type="protein sequence ID" value="GBG63462"/>
    <property type="gene ID" value="CBR_g38080"/>
</dbReference>
<dbReference type="Pfam" id="PF04051">
    <property type="entry name" value="TRAPP"/>
    <property type="match status" value="2"/>
</dbReference>
<dbReference type="CDD" id="cd14944">
    <property type="entry name" value="TRAPPC6A_Trs33"/>
    <property type="match status" value="1"/>
</dbReference>
<dbReference type="GO" id="GO:0030008">
    <property type="term" value="C:TRAPP complex"/>
    <property type="evidence" value="ECO:0007669"/>
    <property type="project" value="TreeGrafter"/>
</dbReference>
<evidence type="ECO:0008006" key="5">
    <source>
        <dbReference type="Google" id="ProtNLM"/>
    </source>
</evidence>
<reference evidence="3 4" key="1">
    <citation type="journal article" date="2018" name="Cell">
        <title>The Chara Genome: Secondary Complexity and Implications for Plant Terrestrialization.</title>
        <authorList>
            <person name="Nishiyama T."/>
            <person name="Sakayama H."/>
            <person name="Vries J.D."/>
            <person name="Buschmann H."/>
            <person name="Saint-Marcoux D."/>
            <person name="Ullrich K.K."/>
            <person name="Haas F.B."/>
            <person name="Vanderstraeten L."/>
            <person name="Becker D."/>
            <person name="Lang D."/>
            <person name="Vosolsobe S."/>
            <person name="Rombauts S."/>
            <person name="Wilhelmsson P.K.I."/>
            <person name="Janitza P."/>
            <person name="Kern R."/>
            <person name="Heyl A."/>
            <person name="Rumpler F."/>
            <person name="Villalobos L.I.A.C."/>
            <person name="Clay J.M."/>
            <person name="Skokan R."/>
            <person name="Toyoda A."/>
            <person name="Suzuki Y."/>
            <person name="Kagoshima H."/>
            <person name="Schijlen E."/>
            <person name="Tajeshwar N."/>
            <person name="Catarino B."/>
            <person name="Hetherington A.J."/>
            <person name="Saltykova A."/>
            <person name="Bonnot C."/>
            <person name="Breuninger H."/>
            <person name="Symeonidi A."/>
            <person name="Radhakrishnan G.V."/>
            <person name="Van Nieuwerburgh F."/>
            <person name="Deforce D."/>
            <person name="Chang C."/>
            <person name="Karol K.G."/>
            <person name="Hedrich R."/>
            <person name="Ulvskov P."/>
            <person name="Glockner G."/>
            <person name="Delwiche C.F."/>
            <person name="Petrasek J."/>
            <person name="Van de Peer Y."/>
            <person name="Friml J."/>
            <person name="Beilby M."/>
            <person name="Dolan L."/>
            <person name="Kohara Y."/>
            <person name="Sugano S."/>
            <person name="Fujiyama A."/>
            <person name="Delaux P.-M."/>
            <person name="Quint M."/>
            <person name="TheiBen G."/>
            <person name="Hagemann M."/>
            <person name="Harholt J."/>
            <person name="Dunand C."/>
            <person name="Zachgo S."/>
            <person name="Langdale J."/>
            <person name="Maumus F."/>
            <person name="Straeten D.V.D."/>
            <person name="Gould S.B."/>
            <person name="Rensing S.A."/>
        </authorList>
    </citation>
    <scope>NUCLEOTIDE SEQUENCE [LARGE SCALE GENOMIC DNA]</scope>
    <source>
        <strain evidence="3 4">S276</strain>
    </source>
</reference>
<dbReference type="GO" id="GO:0005801">
    <property type="term" value="C:cis-Golgi network"/>
    <property type="evidence" value="ECO:0007669"/>
    <property type="project" value="TreeGrafter"/>
</dbReference>
<dbReference type="Proteomes" id="UP000265515">
    <property type="component" value="Unassembled WGS sequence"/>
</dbReference>
<dbReference type="InterPro" id="IPR024096">
    <property type="entry name" value="NO_sig/Golgi_transp_ligand-bd"/>
</dbReference>
<comment type="caution">
    <text evidence="3">The sequence shown here is derived from an EMBL/GenBank/DDBJ whole genome shotgun (WGS) entry which is preliminary data.</text>
</comment>
<evidence type="ECO:0000256" key="1">
    <source>
        <dbReference type="ARBA" id="ARBA00006218"/>
    </source>
</evidence>
<dbReference type="GO" id="GO:0006888">
    <property type="term" value="P:endoplasmic reticulum to Golgi vesicle-mediated transport"/>
    <property type="evidence" value="ECO:0007669"/>
    <property type="project" value="TreeGrafter"/>
</dbReference>
<dbReference type="OMA" id="CKEFWTA"/>
<evidence type="ECO:0000313" key="3">
    <source>
        <dbReference type="EMBL" id="GBG63462.1"/>
    </source>
</evidence>
<dbReference type="GO" id="GO:0005802">
    <property type="term" value="C:trans-Golgi network"/>
    <property type="evidence" value="ECO:0007669"/>
    <property type="project" value="TreeGrafter"/>
</dbReference>
<sequence>MELLEMEMVAGYAQRLGDRPDIAGRRIEAIGFQVGQQLAERYTKDRNRFTDLIEIIKFVCKDFWAQVFRKQVDNLRTNHRGVFVLQDNKFRWFTRLSADPASLPTATAGMLPGPSSSSSGASPPRPPGADLSITTPHDYNKVTAASLAQFLYFPCGIIRGALTSLGVPCTVSGEIVSLPTCSFTVCIKA</sequence>
<dbReference type="STRING" id="69332.A0A388K095"/>
<protein>
    <recommendedName>
        <fullName evidence="5">Trafficking protein particle complex subunit 6B</fullName>
    </recommendedName>
</protein>
<feature type="region of interest" description="Disordered" evidence="2">
    <location>
        <begin position="107"/>
        <end position="133"/>
    </location>
</feature>
<dbReference type="AlphaFoldDB" id="A0A388K095"/>
<evidence type="ECO:0000313" key="4">
    <source>
        <dbReference type="Proteomes" id="UP000265515"/>
    </source>
</evidence>
<dbReference type="InterPro" id="IPR037992">
    <property type="entry name" value="TRAPPC6/Trs33"/>
</dbReference>
<organism evidence="3 4">
    <name type="scientific">Chara braunii</name>
    <name type="common">Braun's stonewort</name>
    <dbReference type="NCBI Taxonomy" id="69332"/>
    <lineage>
        <taxon>Eukaryota</taxon>
        <taxon>Viridiplantae</taxon>
        <taxon>Streptophyta</taxon>
        <taxon>Charophyceae</taxon>
        <taxon>Charales</taxon>
        <taxon>Characeae</taxon>
        <taxon>Chara</taxon>
    </lineage>
</organism>
<accession>A0A388K095</accession>
<name>A0A388K095_CHABU</name>